<feature type="compositionally biased region" description="Basic and acidic residues" evidence="4">
    <location>
        <begin position="276"/>
        <end position="286"/>
    </location>
</feature>
<name>A0A397GSQ8_9GLOM</name>
<feature type="compositionally biased region" description="Low complexity" evidence="4">
    <location>
        <begin position="287"/>
        <end position="300"/>
    </location>
</feature>
<dbReference type="InterPro" id="IPR036910">
    <property type="entry name" value="HMG_box_dom_sf"/>
</dbReference>
<dbReference type="GO" id="GO:0001228">
    <property type="term" value="F:DNA-binding transcription activator activity, RNA polymerase II-specific"/>
    <property type="evidence" value="ECO:0007669"/>
    <property type="project" value="TreeGrafter"/>
</dbReference>
<keyword evidence="7" id="KW-1185">Reference proteome</keyword>
<evidence type="ECO:0000313" key="7">
    <source>
        <dbReference type="Proteomes" id="UP000266861"/>
    </source>
</evidence>
<dbReference type="OrthoDB" id="6247875at2759"/>
<feature type="region of interest" description="Disordered" evidence="4">
    <location>
        <begin position="273"/>
        <end position="300"/>
    </location>
</feature>
<dbReference type="GO" id="GO:0030154">
    <property type="term" value="P:cell differentiation"/>
    <property type="evidence" value="ECO:0007669"/>
    <property type="project" value="TreeGrafter"/>
</dbReference>
<dbReference type="GO" id="GO:0000978">
    <property type="term" value="F:RNA polymerase II cis-regulatory region sequence-specific DNA binding"/>
    <property type="evidence" value="ECO:0007669"/>
    <property type="project" value="TreeGrafter"/>
</dbReference>
<feature type="region of interest" description="Disordered" evidence="4">
    <location>
        <begin position="338"/>
        <end position="357"/>
    </location>
</feature>
<dbReference type="PROSITE" id="PS50118">
    <property type="entry name" value="HMG_BOX_2"/>
    <property type="match status" value="1"/>
</dbReference>
<dbReference type="STRING" id="1348612.A0A397GSQ8"/>
<keyword evidence="3" id="KW-0539">Nucleus</keyword>
<dbReference type="SMART" id="SM00398">
    <property type="entry name" value="HMG"/>
    <property type="match status" value="1"/>
</dbReference>
<evidence type="ECO:0000256" key="3">
    <source>
        <dbReference type="PROSITE-ProRule" id="PRU00267"/>
    </source>
</evidence>
<dbReference type="SUPFAM" id="SSF47095">
    <property type="entry name" value="HMG-box"/>
    <property type="match status" value="1"/>
</dbReference>
<dbReference type="InterPro" id="IPR009071">
    <property type="entry name" value="HMG_box_dom"/>
</dbReference>
<dbReference type="Gene3D" id="1.10.30.10">
    <property type="entry name" value="High mobility group box domain"/>
    <property type="match status" value="1"/>
</dbReference>
<comment type="caution">
    <text evidence="6">The sequence shown here is derived from an EMBL/GenBank/DDBJ whole genome shotgun (WGS) entry which is preliminary data.</text>
</comment>
<dbReference type="Proteomes" id="UP000266861">
    <property type="component" value="Unassembled WGS sequence"/>
</dbReference>
<feature type="compositionally biased region" description="Pro residues" evidence="4">
    <location>
        <begin position="341"/>
        <end position="350"/>
    </location>
</feature>
<dbReference type="Pfam" id="PF00505">
    <property type="entry name" value="HMG_box"/>
    <property type="match status" value="1"/>
</dbReference>
<dbReference type="AlphaFoldDB" id="A0A397GSQ8"/>
<organism evidence="6 7">
    <name type="scientific">Diversispora epigaea</name>
    <dbReference type="NCBI Taxonomy" id="1348612"/>
    <lineage>
        <taxon>Eukaryota</taxon>
        <taxon>Fungi</taxon>
        <taxon>Fungi incertae sedis</taxon>
        <taxon>Mucoromycota</taxon>
        <taxon>Glomeromycotina</taxon>
        <taxon>Glomeromycetes</taxon>
        <taxon>Diversisporales</taxon>
        <taxon>Diversisporaceae</taxon>
        <taxon>Diversispora</taxon>
    </lineage>
</organism>
<evidence type="ECO:0000256" key="2">
    <source>
        <dbReference type="ARBA" id="ARBA00023163"/>
    </source>
</evidence>
<feature type="domain" description="HMG box" evidence="5">
    <location>
        <begin position="143"/>
        <end position="213"/>
    </location>
</feature>
<reference evidence="6 7" key="1">
    <citation type="submission" date="2018-08" db="EMBL/GenBank/DDBJ databases">
        <title>Genome and evolution of the arbuscular mycorrhizal fungus Diversispora epigaea (formerly Glomus versiforme) and its bacterial endosymbionts.</title>
        <authorList>
            <person name="Sun X."/>
            <person name="Fei Z."/>
            <person name="Harrison M."/>
        </authorList>
    </citation>
    <scope>NUCLEOTIDE SEQUENCE [LARGE SCALE GENOMIC DNA]</scope>
    <source>
        <strain evidence="6 7">IT104</strain>
    </source>
</reference>
<dbReference type="PANTHER" id="PTHR10270">
    <property type="entry name" value="SOX TRANSCRIPTION FACTOR"/>
    <property type="match status" value="1"/>
</dbReference>
<feature type="DNA-binding region" description="HMG box" evidence="3">
    <location>
        <begin position="143"/>
        <end position="213"/>
    </location>
</feature>
<dbReference type="GO" id="GO:0005634">
    <property type="term" value="C:nucleus"/>
    <property type="evidence" value="ECO:0007669"/>
    <property type="project" value="UniProtKB-UniRule"/>
</dbReference>
<dbReference type="PANTHER" id="PTHR10270:SF161">
    <property type="entry name" value="SEX-DETERMINING REGION Y PROTEIN"/>
    <property type="match status" value="1"/>
</dbReference>
<gene>
    <name evidence="6" type="ORF">Glove_431g20</name>
</gene>
<feature type="compositionally biased region" description="Low complexity" evidence="4">
    <location>
        <begin position="19"/>
        <end position="30"/>
    </location>
</feature>
<dbReference type="EMBL" id="PQFF01000381">
    <property type="protein sequence ID" value="RHZ54061.1"/>
    <property type="molecule type" value="Genomic_DNA"/>
</dbReference>
<evidence type="ECO:0000256" key="4">
    <source>
        <dbReference type="SAM" id="MobiDB-lite"/>
    </source>
</evidence>
<dbReference type="InterPro" id="IPR050140">
    <property type="entry name" value="SRY-related_HMG-box_TF-like"/>
</dbReference>
<keyword evidence="1 3" id="KW-0238">DNA-binding</keyword>
<proteinExistence type="predicted"/>
<accession>A0A397GSQ8</accession>
<protein>
    <recommendedName>
        <fullName evidence="5">HMG box domain-containing protein</fullName>
    </recommendedName>
</protein>
<evidence type="ECO:0000259" key="5">
    <source>
        <dbReference type="PROSITE" id="PS50118"/>
    </source>
</evidence>
<evidence type="ECO:0000256" key="1">
    <source>
        <dbReference type="ARBA" id="ARBA00023125"/>
    </source>
</evidence>
<sequence length="581" mass="65792">MDNNQKGSRSWKVIQGSVPNSEESPSIFPFPPSFQTSISKTESKCNKSLQSALQQQETIKQKVPFTLKYQLHFRKNNQHSPIDVSTPQTTPGGTHNSGLLQELTFEQGKGQFLWASDGYHGNKKRRINGNSSPASPKPYDTKVPRPPNAFIIYHRTKSKELAKFKTKVRNDERHPSKTVAEMWREEPEEIKLKYQREADLALVEHKKKYPYYKYRPKKKDSKSKGNFTPSSVDSVKILDFNDSKEDSQVPIEHRKQASMESAFTVFELHTSSLNDQQREEKEKEEPTTTISNNTTTNNNIMSTFLTNSPPQTPPIWTEDMRPNFGNSINEQIQLSYTPLPEQQPPQPPQQPQQQCPNCSCSAHQVQQVQKSWVQPLSPLSQISPITASENSTTDLQDAISLLTSEEEWNTFSFIFQNSYQPNIMSSLGLMPIENIDNSMNSSFPTTTLDETSFTNLHNQFNNNLNNLNNLQLISNAATDIIPFPMDSNETTIENTNEWGASIEELARYVVPSQNTSTLHPSSLPQAPPPTPTSPINFIPWGAMSLDSFADTTSTIENNIHLQQLSSQFQQNHQSNNNNNNN</sequence>
<feature type="region of interest" description="Disordered" evidence="4">
    <location>
        <begin position="1"/>
        <end position="30"/>
    </location>
</feature>
<feature type="region of interest" description="Disordered" evidence="4">
    <location>
        <begin position="121"/>
        <end position="146"/>
    </location>
</feature>
<keyword evidence="2" id="KW-0804">Transcription</keyword>
<evidence type="ECO:0000313" key="6">
    <source>
        <dbReference type="EMBL" id="RHZ54061.1"/>
    </source>
</evidence>